<evidence type="ECO:0000256" key="1">
    <source>
        <dbReference type="SAM" id="SignalP"/>
    </source>
</evidence>
<dbReference type="AlphaFoldDB" id="A0A841JDL7"/>
<evidence type="ECO:0000259" key="2">
    <source>
        <dbReference type="Pfam" id="PF20033"/>
    </source>
</evidence>
<keyword evidence="1" id="KW-0732">Signal</keyword>
<comment type="caution">
    <text evidence="3">The sequence shown here is derived from an EMBL/GenBank/DDBJ whole genome shotgun (WGS) entry which is preliminary data.</text>
</comment>
<evidence type="ECO:0000313" key="3">
    <source>
        <dbReference type="EMBL" id="MBB6127676.1"/>
    </source>
</evidence>
<accession>A0A841JDL7</accession>
<dbReference type="EMBL" id="JACHCA010000004">
    <property type="protein sequence ID" value="MBB6127676.1"/>
    <property type="molecule type" value="Genomic_DNA"/>
</dbReference>
<sequence length="259" mass="29965">MVKRGLSLLIFLLVTHVSFAQKVQLDAERWITKDLGHLYFADKKVYYNFVGNAGVKDHYAIVNDTLILSDIFRSSADNFKKKRRDDFKFLIRHADYNRMYLKAVEPNAIKLAGTITYEFFNFKNSYDKNIKFSKLYFLSSTCFGDCPQLGIEIWPNGDYHLKAGEHATPYKGDYTGKLSQSQLDTLNYWLKHSELKKMNDWQQGNQVVDAPNYYFAIDFVDSKKKLSINTNEPPLNIIDLINFMLSSYKNVKLTPAGSN</sequence>
<evidence type="ECO:0000313" key="4">
    <source>
        <dbReference type="Proteomes" id="UP000548326"/>
    </source>
</evidence>
<reference evidence="3 4" key="1">
    <citation type="submission" date="2020-08" db="EMBL/GenBank/DDBJ databases">
        <title>Genomic Encyclopedia of Type Strains, Phase IV (KMG-V): Genome sequencing to study the core and pangenomes of soil and plant-associated prokaryotes.</title>
        <authorList>
            <person name="Whitman W."/>
        </authorList>
    </citation>
    <scope>NUCLEOTIDE SEQUENCE [LARGE SCALE GENOMIC DNA]</scope>
    <source>
        <strain evidence="3 4">MP601</strain>
    </source>
</reference>
<feature type="chain" id="PRO_5032534774" description="DUF6438 domain-containing protein" evidence="1">
    <location>
        <begin position="21"/>
        <end position="259"/>
    </location>
</feature>
<feature type="domain" description="DUF6438" evidence="2">
    <location>
        <begin position="134"/>
        <end position="240"/>
    </location>
</feature>
<dbReference type="Proteomes" id="UP000548326">
    <property type="component" value="Unassembled WGS sequence"/>
</dbReference>
<gene>
    <name evidence="3" type="ORF">HDF22_001784</name>
</gene>
<feature type="signal peptide" evidence="1">
    <location>
        <begin position="1"/>
        <end position="20"/>
    </location>
</feature>
<dbReference type="InterPro" id="IPR045497">
    <property type="entry name" value="DUF6438"/>
</dbReference>
<proteinExistence type="predicted"/>
<name>A0A841JDL7_9SPHI</name>
<organism evidence="3 4">
    <name type="scientific">Mucilaginibacter lappiensis</name>
    <dbReference type="NCBI Taxonomy" id="354630"/>
    <lineage>
        <taxon>Bacteria</taxon>
        <taxon>Pseudomonadati</taxon>
        <taxon>Bacteroidota</taxon>
        <taxon>Sphingobacteriia</taxon>
        <taxon>Sphingobacteriales</taxon>
        <taxon>Sphingobacteriaceae</taxon>
        <taxon>Mucilaginibacter</taxon>
    </lineage>
</organism>
<dbReference type="Pfam" id="PF20033">
    <property type="entry name" value="DUF6438"/>
    <property type="match status" value="1"/>
</dbReference>
<protein>
    <recommendedName>
        <fullName evidence="2">DUF6438 domain-containing protein</fullName>
    </recommendedName>
</protein>
<dbReference type="RefSeq" id="WP_183586966.1">
    <property type="nucleotide sequence ID" value="NZ_JACHCA010000004.1"/>
</dbReference>